<dbReference type="InterPro" id="IPR050396">
    <property type="entry name" value="Glycosyltr_51/Transpeptidase"/>
</dbReference>
<comment type="catalytic activity">
    <reaction evidence="8">
        <text>[GlcNAc-(1-&gt;4)-Mur2Ac(oyl-L-Ala-gamma-D-Glu-L-Lys-D-Ala-D-Ala)](n)-di-trans,octa-cis-undecaprenyl diphosphate + beta-D-GlcNAc-(1-&gt;4)-Mur2Ac(oyl-L-Ala-gamma-D-Glu-L-Lys-D-Ala-D-Ala)-di-trans,octa-cis-undecaprenyl diphosphate = [GlcNAc-(1-&gt;4)-Mur2Ac(oyl-L-Ala-gamma-D-Glu-L-Lys-D-Ala-D-Ala)](n+1)-di-trans,octa-cis-undecaprenyl diphosphate + di-trans,octa-cis-undecaprenyl diphosphate + H(+)</text>
        <dbReference type="Rhea" id="RHEA:23708"/>
        <dbReference type="Rhea" id="RHEA-COMP:9602"/>
        <dbReference type="Rhea" id="RHEA-COMP:9603"/>
        <dbReference type="ChEBI" id="CHEBI:15378"/>
        <dbReference type="ChEBI" id="CHEBI:58405"/>
        <dbReference type="ChEBI" id="CHEBI:60033"/>
        <dbReference type="ChEBI" id="CHEBI:78435"/>
        <dbReference type="EC" id="2.4.99.28"/>
    </reaction>
</comment>
<dbReference type="Pfam" id="PF00905">
    <property type="entry name" value="Transpeptidase"/>
    <property type="match status" value="1"/>
</dbReference>
<dbReference type="Gene3D" id="3.30.10.20">
    <property type="match status" value="2"/>
</dbReference>
<keyword evidence="4" id="KW-0808">Transferase</keyword>
<keyword evidence="11" id="KW-1185">Reference proteome</keyword>
<evidence type="ECO:0000256" key="4">
    <source>
        <dbReference type="ARBA" id="ARBA00022679"/>
    </source>
</evidence>
<dbReference type="InterPro" id="IPR036950">
    <property type="entry name" value="PBP_transglycosylase"/>
</dbReference>
<evidence type="ECO:0000256" key="3">
    <source>
        <dbReference type="ARBA" id="ARBA00022676"/>
    </source>
</evidence>
<reference evidence="10 11" key="1">
    <citation type="submission" date="2017-02" db="EMBL/GenBank/DDBJ databases">
        <authorList>
            <person name="Varghese N."/>
            <person name="Submissions S."/>
        </authorList>
    </citation>
    <scope>NUCLEOTIDE SEQUENCE [LARGE SCALE GENOMIC DNA]</scope>
    <source>
        <strain evidence="10 11">VKM Ac-1787</strain>
    </source>
</reference>
<keyword evidence="2" id="KW-0645">Protease</keyword>
<evidence type="ECO:0000256" key="7">
    <source>
        <dbReference type="ARBA" id="ARBA00034000"/>
    </source>
</evidence>
<comment type="catalytic activity">
    <reaction evidence="7">
        <text>Preferential cleavage: (Ac)2-L-Lys-D-Ala-|-D-Ala. Also transpeptidation of peptidyl-alanyl moieties that are N-acyl substituents of D-alanine.</text>
        <dbReference type="EC" id="3.4.16.4"/>
    </reaction>
</comment>
<dbReference type="InterPro" id="IPR001460">
    <property type="entry name" value="PCN-bd_Tpept"/>
</dbReference>
<evidence type="ECO:0000313" key="11">
    <source>
        <dbReference type="Proteomes" id="UP000190827"/>
    </source>
</evidence>
<sequence length="850" mass="88806">MPQQHRTATGVLGGFLGFLGLSVAAGVLVTATVTPALAVTGIATNSTINVFDGLPDYLALDELAQKSSIYATDSAGNPQLLASFYQQNRIEVGWDQINQFVKDAAISAEDPRFYEHGGVDLTGTIRAVAISATGRDLQGGSSITQQYVKNVLVQKAEAITDEAKMKAAYEEATKATPERKLKEMRMAIGLEKRYGKQDILRGYLNIAGFGGRTYGIEAAANYYFATTAANLNLEQAAALMAIVNNPETLRLDRPDSETNGAANGYALTLERRNYVLDQMIKEGKITEEQYFWAYRQPITPTINPASTGCQTAANVVAGAGYFCDYVTRVFQNNPIFGATEDERWAAFNRGGYSVFTTLDLDVQGAAQAAIDELIPRVSDQLDIGAVSVTVAPGSGRILAMAQNKDYSNDPDVLATGANYSAVNYNTDVDYGGSTGFQPGSTYKTFTLAEWLKEGHGLNEGVDGRKRSPWGTFKDSCADGGTVYAGSDWNPGNDEGGNGGQYTALQSTKQSINTGFIAMAKQLDLCGIRKTAESMGVHRADGGPLLQSPATVLGTNEVAPLSMATAFATFASGGITCDPIAIDRVVKPDGTEIPVPPANCRQGLEANVAATANVALQATFNGGTTSSSRIGDGIPLIGKTGTTDNNEATWMSGASTKAATVVGVFNATGHVNLRRTYFDAGQAATIRHKIWPRVMATANAKFGGDAFGDPDPSLINGQSVQVPDVAGKTIEEAQKLLEDAGFGFENGGAGDSALPAGQAASTNPSGTVPKGSIVTVYTSNGLLGVIPDVSGAGNFDAAKAAIQGAGFTNVGQKCAVDPAATTPKVTGVDPPAGTAARKDGKVTVTVSKTSC</sequence>
<evidence type="ECO:0000313" key="10">
    <source>
        <dbReference type="EMBL" id="SKC70652.1"/>
    </source>
</evidence>
<dbReference type="InterPro" id="IPR023346">
    <property type="entry name" value="Lysozyme-like_dom_sf"/>
</dbReference>
<dbReference type="Proteomes" id="UP000190827">
    <property type="component" value="Unassembled WGS sequence"/>
</dbReference>
<dbReference type="PROSITE" id="PS51178">
    <property type="entry name" value="PASTA"/>
    <property type="match status" value="2"/>
</dbReference>
<keyword evidence="5" id="KW-0378">Hydrolase</keyword>
<dbReference type="Gene3D" id="1.10.3810.10">
    <property type="entry name" value="Biosynthetic peptidoglycan transglycosylase-like"/>
    <property type="match status" value="1"/>
</dbReference>
<dbReference type="CDD" id="cd06577">
    <property type="entry name" value="PASTA_pknB"/>
    <property type="match status" value="2"/>
</dbReference>
<protein>
    <submittedName>
        <fullName evidence="10">Membrane carboxypeptidase (Penicillin-binding protein)</fullName>
    </submittedName>
</protein>
<dbReference type="Pfam" id="PF03793">
    <property type="entry name" value="PASTA"/>
    <property type="match status" value="2"/>
</dbReference>
<keyword evidence="3" id="KW-0328">Glycosyltransferase</keyword>
<dbReference type="SUPFAM" id="SSF56601">
    <property type="entry name" value="beta-lactamase/transpeptidase-like"/>
    <property type="match status" value="1"/>
</dbReference>
<comment type="caution">
    <text evidence="10">The sequence shown here is derived from an EMBL/GenBank/DDBJ whole genome shotgun (WGS) entry which is preliminary data.</text>
</comment>
<evidence type="ECO:0000256" key="5">
    <source>
        <dbReference type="ARBA" id="ARBA00022801"/>
    </source>
</evidence>
<name>A0ABY1LPJ5_9MICO</name>
<dbReference type="InterPro" id="IPR012338">
    <property type="entry name" value="Beta-lactam/transpept-like"/>
</dbReference>
<dbReference type="RefSeq" id="WP_139382535.1">
    <property type="nucleotide sequence ID" value="NZ_FUZO01000002.1"/>
</dbReference>
<dbReference type="GO" id="GO:0004180">
    <property type="term" value="F:carboxypeptidase activity"/>
    <property type="evidence" value="ECO:0007669"/>
    <property type="project" value="UniProtKB-KW"/>
</dbReference>
<dbReference type="PANTHER" id="PTHR32282:SF33">
    <property type="entry name" value="PEPTIDOGLYCAN GLYCOSYLTRANSFERASE"/>
    <property type="match status" value="1"/>
</dbReference>
<gene>
    <name evidence="10" type="ORF">SAMN06295973_3203</name>
</gene>
<organism evidence="10 11">
    <name type="scientific">Plantibacter cousiniae</name>
    <name type="common">nom. nud.</name>
    <dbReference type="NCBI Taxonomy" id="199709"/>
    <lineage>
        <taxon>Bacteria</taxon>
        <taxon>Bacillati</taxon>
        <taxon>Actinomycetota</taxon>
        <taxon>Actinomycetes</taxon>
        <taxon>Micrococcales</taxon>
        <taxon>Microbacteriaceae</taxon>
        <taxon>Plantibacter</taxon>
    </lineage>
</organism>
<dbReference type="EMBL" id="FUZO01000002">
    <property type="protein sequence ID" value="SKC70652.1"/>
    <property type="molecule type" value="Genomic_DNA"/>
</dbReference>
<evidence type="ECO:0000256" key="6">
    <source>
        <dbReference type="ARBA" id="ARBA00023268"/>
    </source>
</evidence>
<dbReference type="Gene3D" id="3.40.710.10">
    <property type="entry name" value="DD-peptidase/beta-lactamase superfamily"/>
    <property type="match status" value="1"/>
</dbReference>
<proteinExistence type="predicted"/>
<dbReference type="InterPro" id="IPR001264">
    <property type="entry name" value="Glyco_trans_51"/>
</dbReference>
<accession>A0ABY1LPJ5</accession>
<feature type="domain" description="PASTA" evidence="9">
    <location>
        <begin position="783"/>
        <end position="847"/>
    </location>
</feature>
<keyword evidence="1 10" id="KW-0121">Carboxypeptidase</keyword>
<dbReference type="Pfam" id="PF00912">
    <property type="entry name" value="Transgly"/>
    <property type="match status" value="1"/>
</dbReference>
<evidence type="ECO:0000256" key="1">
    <source>
        <dbReference type="ARBA" id="ARBA00022645"/>
    </source>
</evidence>
<evidence type="ECO:0000256" key="2">
    <source>
        <dbReference type="ARBA" id="ARBA00022670"/>
    </source>
</evidence>
<dbReference type="SMART" id="SM00740">
    <property type="entry name" value="PASTA"/>
    <property type="match status" value="2"/>
</dbReference>
<dbReference type="InterPro" id="IPR005543">
    <property type="entry name" value="PASTA_dom"/>
</dbReference>
<keyword evidence="6" id="KW-0511">Multifunctional enzyme</keyword>
<evidence type="ECO:0000259" key="9">
    <source>
        <dbReference type="PROSITE" id="PS51178"/>
    </source>
</evidence>
<evidence type="ECO:0000256" key="8">
    <source>
        <dbReference type="ARBA" id="ARBA00049902"/>
    </source>
</evidence>
<dbReference type="PANTHER" id="PTHR32282">
    <property type="entry name" value="BINDING PROTEIN TRANSPEPTIDASE, PUTATIVE-RELATED"/>
    <property type="match status" value="1"/>
</dbReference>
<feature type="domain" description="PASTA" evidence="9">
    <location>
        <begin position="715"/>
        <end position="779"/>
    </location>
</feature>
<dbReference type="SUPFAM" id="SSF53955">
    <property type="entry name" value="Lysozyme-like"/>
    <property type="match status" value="1"/>
</dbReference>